<name>A0A813I0Z0_POLGL</name>
<dbReference type="GO" id="GO:0016020">
    <property type="term" value="C:membrane"/>
    <property type="evidence" value="ECO:0007669"/>
    <property type="project" value="GOC"/>
</dbReference>
<dbReference type="Proteomes" id="UP000626109">
    <property type="component" value="Unassembled WGS sequence"/>
</dbReference>
<dbReference type="AlphaFoldDB" id="A0A813I0Z0"/>
<protein>
    <submittedName>
        <fullName evidence="2">Uncharacterized protein</fullName>
    </submittedName>
</protein>
<keyword evidence="1" id="KW-0808">Transferase</keyword>
<dbReference type="GO" id="GO:0051999">
    <property type="term" value="P:mannosyl-inositol phosphorylceramide biosynthetic process"/>
    <property type="evidence" value="ECO:0007669"/>
    <property type="project" value="TreeGrafter"/>
</dbReference>
<proteinExistence type="predicted"/>
<gene>
    <name evidence="2" type="ORF">PGLA2088_LOCUS2808</name>
</gene>
<evidence type="ECO:0000256" key="1">
    <source>
        <dbReference type="ARBA" id="ARBA00022679"/>
    </source>
</evidence>
<feature type="non-terminal residue" evidence="2">
    <location>
        <position position="597"/>
    </location>
</feature>
<dbReference type="EMBL" id="CAJNNW010002348">
    <property type="protein sequence ID" value="CAE8644157.1"/>
    <property type="molecule type" value="Genomic_DNA"/>
</dbReference>
<dbReference type="PANTHER" id="PTHR32385:SF15">
    <property type="entry name" value="INOSITOL PHOSPHOCERAMIDE MANNOSYLTRANSFERASE 1"/>
    <property type="match status" value="1"/>
</dbReference>
<dbReference type="Gene3D" id="3.90.550.20">
    <property type="match status" value="1"/>
</dbReference>
<dbReference type="Pfam" id="PF04488">
    <property type="entry name" value="Gly_transf_sug"/>
    <property type="match status" value="1"/>
</dbReference>
<dbReference type="InterPro" id="IPR007577">
    <property type="entry name" value="GlycoTrfase_DXD_sugar-bd_CS"/>
</dbReference>
<evidence type="ECO:0000313" key="3">
    <source>
        <dbReference type="Proteomes" id="UP000626109"/>
    </source>
</evidence>
<dbReference type="InterPro" id="IPR051706">
    <property type="entry name" value="Glycosyltransferase_domain"/>
</dbReference>
<accession>A0A813I0Z0</accession>
<organism evidence="2 3">
    <name type="scientific">Polarella glacialis</name>
    <name type="common">Dinoflagellate</name>
    <dbReference type="NCBI Taxonomy" id="89957"/>
    <lineage>
        <taxon>Eukaryota</taxon>
        <taxon>Sar</taxon>
        <taxon>Alveolata</taxon>
        <taxon>Dinophyceae</taxon>
        <taxon>Suessiales</taxon>
        <taxon>Suessiaceae</taxon>
        <taxon>Polarella</taxon>
    </lineage>
</organism>
<sequence length="597" mass="65349">DLVVGCRLAFQMETKNLPDSKAIQCYGEGRVLLGQHSDKKIYFSFSPDNWIRISVGKESYVNCGPFHDQFPAQQQVDLYLGSHFYNLRAPEAVRITSVHYGLVGPRGTIGVHDADNNNNDDSEPIPGPGTIPRIIHQVWLGTGEPSTLIDSWRAHALFAQGAGGWEHRLWNSEEAVAAAVFGGSDDLLKQLRPFYQAEESNAGKSDFLRFALLYVFGGVYVDADSLWLGPTSSLESIISDAKFVAAWEGKRNLLVATGIMASVPRGDVVRRVLEYQVQLFQHCRGDLERRPWDPLALGTLTQVLTSAQFARETLLLASCPTRHDSKARGAVSLDLGMGTNKSTNKFPPGSFAAGTVPRPAGSRGVQLIEAWKGAVASFSELLARETLGGLGNAVSELGFAGNAPGSRVAHADDEILFGGSLLSEGPPWLVVVATAPVAPADQKQREEISPGDVSDLARGRFRSRPGTFQISPGDVSDLARGRFRSRPGTFQISPGDVSDFARGRFRFRPGTFQISPGDVSDLAWGRFRSRPGTFQISPGEISDLALGDIRYSNLWKIMSFGHRQAASPERRRYQLARLPQSEKMMKMHERHHGLLPQ</sequence>
<dbReference type="PANTHER" id="PTHR32385">
    <property type="entry name" value="MANNOSYL PHOSPHORYLINOSITOL CERAMIDE SYNTHASE"/>
    <property type="match status" value="1"/>
</dbReference>
<dbReference type="SUPFAM" id="SSF53448">
    <property type="entry name" value="Nucleotide-diphospho-sugar transferases"/>
    <property type="match status" value="1"/>
</dbReference>
<comment type="caution">
    <text evidence="2">The sequence shown here is derived from an EMBL/GenBank/DDBJ whole genome shotgun (WGS) entry which is preliminary data.</text>
</comment>
<dbReference type="InterPro" id="IPR029044">
    <property type="entry name" value="Nucleotide-diphossugar_trans"/>
</dbReference>
<dbReference type="GO" id="GO:0000030">
    <property type="term" value="F:mannosyltransferase activity"/>
    <property type="evidence" value="ECO:0007669"/>
    <property type="project" value="TreeGrafter"/>
</dbReference>
<evidence type="ECO:0000313" key="2">
    <source>
        <dbReference type="EMBL" id="CAE8644157.1"/>
    </source>
</evidence>
<reference evidence="2" key="1">
    <citation type="submission" date="2021-02" db="EMBL/GenBank/DDBJ databases">
        <authorList>
            <person name="Dougan E. K."/>
            <person name="Rhodes N."/>
            <person name="Thang M."/>
            <person name="Chan C."/>
        </authorList>
    </citation>
    <scope>NUCLEOTIDE SEQUENCE</scope>
</reference>